<gene>
    <name evidence="1" type="ORF">FA95DRAFT_1573679</name>
</gene>
<accession>A0ACB8RP94</accession>
<reference evidence="1" key="2">
    <citation type="journal article" date="2022" name="New Phytol.">
        <title>Evolutionary transition to the ectomycorrhizal habit in the genomes of a hyperdiverse lineage of mushroom-forming fungi.</title>
        <authorList>
            <person name="Looney B."/>
            <person name="Miyauchi S."/>
            <person name="Morin E."/>
            <person name="Drula E."/>
            <person name="Courty P.E."/>
            <person name="Kohler A."/>
            <person name="Kuo A."/>
            <person name="LaButti K."/>
            <person name="Pangilinan J."/>
            <person name="Lipzen A."/>
            <person name="Riley R."/>
            <person name="Andreopoulos W."/>
            <person name="He G."/>
            <person name="Johnson J."/>
            <person name="Nolan M."/>
            <person name="Tritt A."/>
            <person name="Barry K.W."/>
            <person name="Grigoriev I.V."/>
            <person name="Nagy L.G."/>
            <person name="Hibbett D."/>
            <person name="Henrissat B."/>
            <person name="Matheny P.B."/>
            <person name="Labbe J."/>
            <person name="Martin F.M."/>
        </authorList>
    </citation>
    <scope>NUCLEOTIDE SEQUENCE</scope>
    <source>
        <strain evidence="1">FP105234-sp</strain>
    </source>
</reference>
<dbReference type="EMBL" id="MU275946">
    <property type="protein sequence ID" value="KAI0045622.1"/>
    <property type="molecule type" value="Genomic_DNA"/>
</dbReference>
<protein>
    <submittedName>
        <fullName evidence="1">Uncharacterized protein</fullName>
    </submittedName>
</protein>
<evidence type="ECO:0000313" key="2">
    <source>
        <dbReference type="Proteomes" id="UP000814033"/>
    </source>
</evidence>
<name>A0ACB8RP94_9AGAM</name>
<comment type="caution">
    <text evidence="1">The sequence shown here is derived from an EMBL/GenBank/DDBJ whole genome shotgun (WGS) entry which is preliminary data.</text>
</comment>
<proteinExistence type="predicted"/>
<dbReference type="Proteomes" id="UP000814033">
    <property type="component" value="Unassembled WGS sequence"/>
</dbReference>
<evidence type="ECO:0000313" key="1">
    <source>
        <dbReference type="EMBL" id="KAI0045622.1"/>
    </source>
</evidence>
<reference evidence="1" key="1">
    <citation type="submission" date="2021-02" db="EMBL/GenBank/DDBJ databases">
        <authorList>
            <consortium name="DOE Joint Genome Institute"/>
            <person name="Ahrendt S."/>
            <person name="Looney B.P."/>
            <person name="Miyauchi S."/>
            <person name="Morin E."/>
            <person name="Drula E."/>
            <person name="Courty P.E."/>
            <person name="Chicoki N."/>
            <person name="Fauchery L."/>
            <person name="Kohler A."/>
            <person name="Kuo A."/>
            <person name="Labutti K."/>
            <person name="Pangilinan J."/>
            <person name="Lipzen A."/>
            <person name="Riley R."/>
            <person name="Andreopoulos W."/>
            <person name="He G."/>
            <person name="Johnson J."/>
            <person name="Barry K.W."/>
            <person name="Grigoriev I.V."/>
            <person name="Nagy L."/>
            <person name="Hibbett D."/>
            <person name="Henrissat B."/>
            <person name="Matheny P.B."/>
            <person name="Labbe J."/>
            <person name="Martin F."/>
        </authorList>
    </citation>
    <scope>NUCLEOTIDE SEQUENCE</scope>
    <source>
        <strain evidence="1">FP105234-sp</strain>
    </source>
</reference>
<sequence>MGPRGYCVGNPFCASRKSPPFLSGGYLGPPTSSPISATSLTSSTGSTSPAHMPAMRPRSSVISTRPHPRPPAGRAHCSPAATASLRTSAVWPLCVCTPRRRRPAHHADKDDERARHGTGDVDLGAARAIRWTAQWPGGARGGGCTSTASGWRMAPDPRGAWYGQAHRVPMGAETVAESTVDSHPAESQARGASGCAESLRGAGGGDVDVPNFIAALNEDTSSAGDGAGQRSFLFPNLRHNRFLEFDFRVVFRRAGDDYVVTLFNTFLDDLESTA</sequence>
<organism evidence="1 2">
    <name type="scientific">Auriscalpium vulgare</name>
    <dbReference type="NCBI Taxonomy" id="40419"/>
    <lineage>
        <taxon>Eukaryota</taxon>
        <taxon>Fungi</taxon>
        <taxon>Dikarya</taxon>
        <taxon>Basidiomycota</taxon>
        <taxon>Agaricomycotina</taxon>
        <taxon>Agaricomycetes</taxon>
        <taxon>Russulales</taxon>
        <taxon>Auriscalpiaceae</taxon>
        <taxon>Auriscalpium</taxon>
    </lineage>
</organism>
<keyword evidence="2" id="KW-1185">Reference proteome</keyword>